<evidence type="ECO:0000256" key="1">
    <source>
        <dbReference type="SAM" id="Phobius"/>
    </source>
</evidence>
<organism evidence="2 3">
    <name type="scientific">Roridomyces roridus</name>
    <dbReference type="NCBI Taxonomy" id="1738132"/>
    <lineage>
        <taxon>Eukaryota</taxon>
        <taxon>Fungi</taxon>
        <taxon>Dikarya</taxon>
        <taxon>Basidiomycota</taxon>
        <taxon>Agaricomycotina</taxon>
        <taxon>Agaricomycetes</taxon>
        <taxon>Agaricomycetidae</taxon>
        <taxon>Agaricales</taxon>
        <taxon>Marasmiineae</taxon>
        <taxon>Mycenaceae</taxon>
        <taxon>Roridomyces</taxon>
    </lineage>
</organism>
<dbReference type="AlphaFoldDB" id="A0AAD7B1S1"/>
<protein>
    <submittedName>
        <fullName evidence="2">Uncharacterized protein</fullName>
    </submittedName>
</protein>
<gene>
    <name evidence="2" type="ORF">FB45DRAFT_949397</name>
</gene>
<keyword evidence="3" id="KW-1185">Reference proteome</keyword>
<reference evidence="2" key="1">
    <citation type="submission" date="2023-03" db="EMBL/GenBank/DDBJ databases">
        <title>Massive genome expansion in bonnet fungi (Mycena s.s.) driven by repeated elements and novel gene families across ecological guilds.</title>
        <authorList>
            <consortium name="Lawrence Berkeley National Laboratory"/>
            <person name="Harder C.B."/>
            <person name="Miyauchi S."/>
            <person name="Viragh M."/>
            <person name="Kuo A."/>
            <person name="Thoen E."/>
            <person name="Andreopoulos B."/>
            <person name="Lu D."/>
            <person name="Skrede I."/>
            <person name="Drula E."/>
            <person name="Henrissat B."/>
            <person name="Morin E."/>
            <person name="Kohler A."/>
            <person name="Barry K."/>
            <person name="LaButti K."/>
            <person name="Morin E."/>
            <person name="Salamov A."/>
            <person name="Lipzen A."/>
            <person name="Mereny Z."/>
            <person name="Hegedus B."/>
            <person name="Baldrian P."/>
            <person name="Stursova M."/>
            <person name="Weitz H."/>
            <person name="Taylor A."/>
            <person name="Grigoriev I.V."/>
            <person name="Nagy L.G."/>
            <person name="Martin F."/>
            <person name="Kauserud H."/>
        </authorList>
    </citation>
    <scope>NUCLEOTIDE SEQUENCE</scope>
    <source>
        <strain evidence="2">9284</strain>
    </source>
</reference>
<feature type="transmembrane region" description="Helical" evidence="1">
    <location>
        <begin position="354"/>
        <end position="376"/>
    </location>
</feature>
<dbReference type="EMBL" id="JARKIF010000054">
    <property type="protein sequence ID" value="KAJ7606886.1"/>
    <property type="molecule type" value="Genomic_DNA"/>
</dbReference>
<keyword evidence="1" id="KW-0472">Membrane</keyword>
<sequence length="465" mass="53222">MSKATYDWGKFTVQEGIDIGLYVQWTAEGLEKMRNLKRQVLGYPFDVFELEPMFDLCLSFSTTAFREWEDIENALRSRNGNVRGDLVKMAAVTDAFATELLKLYDPRAKYSRRRILQYVQMVALVVLFAVFMVVAFERFRGWTGFGCLLLLFDEGFLNICAPFAVVASVNEAVEELLQFVHGVKATYLTLKKAVDTRDTGAIDRILKNKGHRQLMRMSVKYESKEDVPIIISPVFAMDAMESDADKKLYENMVSNGTFVVATAELVGKMTNLMLCSRVEMNLVGALETSDVLKDIHRAFVRSVYIERAIKASTNVHHDLREMADEMVHFSHKLNDIHESHSNIRQVRRWLRFHVPFISLFTGFAFCLAVVLGFVDFSWEARWTYLCLVICVWLYLLLFMFVLDASGTSDFEATLPLIVEALKGLGQTYRRLGVATNVRTRDPVAIDKIIHEASEAAHRRLRILNR</sequence>
<comment type="caution">
    <text evidence="2">The sequence shown here is derived from an EMBL/GenBank/DDBJ whole genome shotgun (WGS) entry which is preliminary data.</text>
</comment>
<feature type="transmembrane region" description="Helical" evidence="1">
    <location>
        <begin position="115"/>
        <end position="136"/>
    </location>
</feature>
<keyword evidence="1" id="KW-1133">Transmembrane helix</keyword>
<dbReference type="Proteomes" id="UP001221142">
    <property type="component" value="Unassembled WGS sequence"/>
</dbReference>
<proteinExistence type="predicted"/>
<keyword evidence="1" id="KW-0812">Transmembrane</keyword>
<feature type="transmembrane region" description="Helical" evidence="1">
    <location>
        <begin position="382"/>
        <end position="402"/>
    </location>
</feature>
<name>A0AAD7B1S1_9AGAR</name>
<evidence type="ECO:0000313" key="2">
    <source>
        <dbReference type="EMBL" id="KAJ7606886.1"/>
    </source>
</evidence>
<accession>A0AAD7B1S1</accession>
<feature type="transmembrane region" description="Helical" evidence="1">
    <location>
        <begin position="142"/>
        <end position="169"/>
    </location>
</feature>
<evidence type="ECO:0000313" key="3">
    <source>
        <dbReference type="Proteomes" id="UP001221142"/>
    </source>
</evidence>